<dbReference type="KEGG" id="mng:MNEG_12998"/>
<dbReference type="RefSeq" id="XP_013893983.1">
    <property type="nucleotide sequence ID" value="XM_014038529.1"/>
</dbReference>
<name>A0A0D2KGK1_9CHLO</name>
<dbReference type="Proteomes" id="UP000054498">
    <property type="component" value="Unassembled WGS sequence"/>
</dbReference>
<evidence type="ECO:0000313" key="1">
    <source>
        <dbReference type="EMBL" id="KIY94963.1"/>
    </source>
</evidence>
<protein>
    <submittedName>
        <fullName evidence="1">Uncharacterized protein</fullName>
    </submittedName>
</protein>
<proteinExistence type="predicted"/>
<keyword evidence="2" id="KW-1185">Reference proteome</keyword>
<evidence type="ECO:0000313" key="2">
    <source>
        <dbReference type="Proteomes" id="UP000054498"/>
    </source>
</evidence>
<dbReference type="EMBL" id="KK103781">
    <property type="protein sequence ID" value="KIY94963.1"/>
    <property type="molecule type" value="Genomic_DNA"/>
</dbReference>
<dbReference type="AlphaFoldDB" id="A0A0D2KGK1"/>
<accession>A0A0D2KGK1</accession>
<reference evidence="1 2" key="1">
    <citation type="journal article" date="2013" name="BMC Genomics">
        <title>Reconstruction of the lipid metabolism for the microalga Monoraphidium neglectum from its genome sequence reveals characteristics suitable for biofuel production.</title>
        <authorList>
            <person name="Bogen C."/>
            <person name="Al-Dilaimi A."/>
            <person name="Albersmeier A."/>
            <person name="Wichmann J."/>
            <person name="Grundmann M."/>
            <person name="Rupp O."/>
            <person name="Lauersen K.J."/>
            <person name="Blifernez-Klassen O."/>
            <person name="Kalinowski J."/>
            <person name="Goesmann A."/>
            <person name="Mussgnug J.H."/>
            <person name="Kruse O."/>
        </authorList>
    </citation>
    <scope>NUCLEOTIDE SEQUENCE [LARGE SCALE GENOMIC DNA]</scope>
    <source>
        <strain evidence="1 2">SAG 48.87</strain>
    </source>
</reference>
<sequence length="68" mass="6970">MSGGGLALVSERLGGLRLERVGSSSGPLSPPRVIAGGGDAWANDVMDGHHLPPEEEMTADIFLLEGVS</sequence>
<organism evidence="1 2">
    <name type="scientific">Monoraphidium neglectum</name>
    <dbReference type="NCBI Taxonomy" id="145388"/>
    <lineage>
        <taxon>Eukaryota</taxon>
        <taxon>Viridiplantae</taxon>
        <taxon>Chlorophyta</taxon>
        <taxon>core chlorophytes</taxon>
        <taxon>Chlorophyceae</taxon>
        <taxon>CS clade</taxon>
        <taxon>Sphaeropleales</taxon>
        <taxon>Selenastraceae</taxon>
        <taxon>Monoraphidium</taxon>
    </lineage>
</organism>
<gene>
    <name evidence="1" type="ORF">MNEG_12998</name>
</gene>
<dbReference type="GeneID" id="25730416"/>